<dbReference type="SMART" id="SM00086">
    <property type="entry name" value="PAC"/>
    <property type="match status" value="2"/>
</dbReference>
<accession>A0A9X4GZM5</accession>
<dbReference type="Pfam" id="PF13487">
    <property type="entry name" value="HD_5"/>
    <property type="match status" value="1"/>
</dbReference>
<dbReference type="SUPFAM" id="SSF55785">
    <property type="entry name" value="PYP-like sensor domain (PAS domain)"/>
    <property type="match status" value="2"/>
</dbReference>
<organism evidence="6 7">
    <name type="scientific">Pelotomaculum isophthalicicum JI</name>
    <dbReference type="NCBI Taxonomy" id="947010"/>
    <lineage>
        <taxon>Bacteria</taxon>
        <taxon>Bacillati</taxon>
        <taxon>Bacillota</taxon>
        <taxon>Clostridia</taxon>
        <taxon>Eubacteriales</taxon>
        <taxon>Desulfotomaculaceae</taxon>
        <taxon>Pelotomaculum</taxon>
    </lineage>
</organism>
<evidence type="ECO:0000313" key="6">
    <source>
        <dbReference type="EMBL" id="MDF9408945.1"/>
    </source>
</evidence>
<keyword evidence="7" id="KW-1185">Reference proteome</keyword>
<dbReference type="InterPro" id="IPR025847">
    <property type="entry name" value="MEDS_domain"/>
</dbReference>
<dbReference type="Pfam" id="PF00989">
    <property type="entry name" value="PAS"/>
    <property type="match status" value="1"/>
</dbReference>
<dbReference type="CDD" id="cd00130">
    <property type="entry name" value="PAS"/>
    <property type="match status" value="2"/>
</dbReference>
<dbReference type="PROSITE" id="PS50113">
    <property type="entry name" value="PAC"/>
    <property type="match status" value="2"/>
</dbReference>
<dbReference type="EMBL" id="JAKOAV010000021">
    <property type="protein sequence ID" value="MDF9408945.1"/>
    <property type="molecule type" value="Genomic_DNA"/>
</dbReference>
<dbReference type="Gene3D" id="3.30.450.20">
    <property type="entry name" value="PAS domain"/>
    <property type="match status" value="2"/>
</dbReference>
<sequence length="881" mass="101162">MLHQQKDISIKKEALQMIKPHNHLCLIYDTPEEWYDIVIPFFLLGLEQGDKCIYIADASTADQIRVFLNEEGVNVAAVESSGQFVILTITEIQPEDGIFDPDQMISLLKKETAKAMHEGYNAIRITGEMTRFLQVGTDASKLIEYEAKLNYFFPEYPCVSICQYNRKETAPEIIKEVIMTHPILVHGSHIHHNFYYLPPNYFLNQKSSACEVEHWLNNLENKYNIEERYRRIVETANEGIWILDANHQTTFANEKLALMFGSTVEEMNGRSHFDYIDKKQWSDVNNAMERRKLGIWEQYEIEYRRKDNSPFWAIVSATPFFDQNGRFIGSLGMLTDITKRKQAERELQMSNEELISANEELTAINEELIATEEELRQQYEKLQKKEADLAVANQQLQDIIEFLPDATFVIGKDRKIIAWNQAIEEMTGMPKEQMLGKGDYVYSIPFHGRPRPGLVDFAFNTDFDPDSFYDCFERKGITLHGQTYLPDMHGGKGAYIWGIASPLFDKEKRIVGAIETIRDITEQKQLEERLKHISLHDTLTGLHNRAYFEEEMRRIEAGRGNSVGIIVCDVDGLKFVNDTLGHEAGDALLLTAARIIKSSFRESDMVARIGGDEFAAIIPNSEENTVEEACNRIKRTIDSYNETNRELPLSISVGFAARRDLSVSINELFKEVDNKMYREKLHQAQSTRSAVVQTLMKMLQVRDFMTEEHADRLQILIVDLASAIDLPERSVTDLRLLAQFHDIGKVGVPDSILFKPGPLNAEETAEMRQHCIIGHRIAILAPDLVPIADWVLKHHEWWNGEGYPLGLKGEEIPLECRILAIVDAYDAMISDRPYRKAMTQREAINELRNCSGTQFDPQLVEKFIHLLDKRRLYDLSVPLLS</sequence>
<feature type="domain" description="HD-GYP" evidence="5">
    <location>
        <begin position="684"/>
        <end position="879"/>
    </location>
</feature>
<dbReference type="NCBIfam" id="TIGR00229">
    <property type="entry name" value="sensory_box"/>
    <property type="match status" value="2"/>
</dbReference>
<name>A0A9X4GZM5_9FIRM</name>
<dbReference type="InterPro" id="IPR003607">
    <property type="entry name" value="HD/PDEase_dom"/>
</dbReference>
<dbReference type="InterPro" id="IPR037522">
    <property type="entry name" value="HD_GYP_dom"/>
</dbReference>
<evidence type="ECO:0000259" key="5">
    <source>
        <dbReference type="PROSITE" id="PS51832"/>
    </source>
</evidence>
<dbReference type="PROSITE" id="PS50887">
    <property type="entry name" value="GGDEF"/>
    <property type="match status" value="1"/>
</dbReference>
<dbReference type="Gene3D" id="1.10.3210.10">
    <property type="entry name" value="Hypothetical protein af1432"/>
    <property type="match status" value="1"/>
</dbReference>
<evidence type="ECO:0000256" key="1">
    <source>
        <dbReference type="SAM" id="Coils"/>
    </source>
</evidence>
<dbReference type="SUPFAM" id="SSF55073">
    <property type="entry name" value="Nucleotide cyclase"/>
    <property type="match status" value="1"/>
</dbReference>
<dbReference type="CDD" id="cd01949">
    <property type="entry name" value="GGDEF"/>
    <property type="match status" value="1"/>
</dbReference>
<dbReference type="PROSITE" id="PS51832">
    <property type="entry name" value="HD_GYP"/>
    <property type="match status" value="1"/>
</dbReference>
<feature type="domain" description="PAS" evidence="2">
    <location>
        <begin position="392"/>
        <end position="437"/>
    </location>
</feature>
<gene>
    <name evidence="6" type="ORF">L7E55_11345</name>
</gene>
<evidence type="ECO:0000259" key="4">
    <source>
        <dbReference type="PROSITE" id="PS50887"/>
    </source>
</evidence>
<dbReference type="SMART" id="SM00471">
    <property type="entry name" value="HDc"/>
    <property type="match status" value="1"/>
</dbReference>
<evidence type="ECO:0000259" key="2">
    <source>
        <dbReference type="PROSITE" id="PS50112"/>
    </source>
</evidence>
<dbReference type="Pfam" id="PF14417">
    <property type="entry name" value="MEDS"/>
    <property type="match status" value="1"/>
</dbReference>
<dbReference type="InterPro" id="IPR001610">
    <property type="entry name" value="PAC"/>
</dbReference>
<protein>
    <submittedName>
        <fullName evidence="6">MEDS domain-containing protein</fullName>
    </submittedName>
</protein>
<comment type="caution">
    <text evidence="6">The sequence shown here is derived from an EMBL/GenBank/DDBJ whole genome shotgun (WGS) entry which is preliminary data.</text>
</comment>
<dbReference type="Pfam" id="PF13426">
    <property type="entry name" value="PAS_9"/>
    <property type="match status" value="1"/>
</dbReference>
<feature type="domain" description="GGDEF" evidence="4">
    <location>
        <begin position="561"/>
        <end position="694"/>
    </location>
</feature>
<dbReference type="RefSeq" id="WP_277444352.1">
    <property type="nucleotide sequence ID" value="NZ_JAKOAV010000021.1"/>
</dbReference>
<keyword evidence="1" id="KW-0175">Coiled coil</keyword>
<dbReference type="InterPro" id="IPR000160">
    <property type="entry name" value="GGDEF_dom"/>
</dbReference>
<dbReference type="PANTHER" id="PTHR45228">
    <property type="entry name" value="CYCLIC DI-GMP PHOSPHODIESTERASE TM_0186-RELATED"/>
    <property type="match status" value="1"/>
</dbReference>
<dbReference type="InterPro" id="IPR052020">
    <property type="entry name" value="Cyclic_di-GMP/3'3'-cGAMP_PDE"/>
</dbReference>
<dbReference type="Proteomes" id="UP001154312">
    <property type="component" value="Unassembled WGS sequence"/>
</dbReference>
<dbReference type="InterPro" id="IPR035965">
    <property type="entry name" value="PAS-like_dom_sf"/>
</dbReference>
<dbReference type="NCBIfam" id="TIGR00254">
    <property type="entry name" value="GGDEF"/>
    <property type="match status" value="1"/>
</dbReference>
<dbReference type="Gene3D" id="3.30.70.270">
    <property type="match status" value="1"/>
</dbReference>
<dbReference type="InterPro" id="IPR043128">
    <property type="entry name" value="Rev_trsase/Diguanyl_cyclase"/>
</dbReference>
<feature type="domain" description="PAC" evidence="3">
    <location>
        <begin position="297"/>
        <end position="349"/>
    </location>
</feature>
<reference evidence="6" key="1">
    <citation type="submission" date="2022-02" db="EMBL/GenBank/DDBJ databases">
        <authorList>
            <person name="Leng L."/>
        </authorList>
    </citation>
    <scope>NUCLEOTIDE SEQUENCE</scope>
    <source>
        <strain evidence="6">JI</strain>
    </source>
</reference>
<dbReference type="AlphaFoldDB" id="A0A9X4GZM5"/>
<feature type="domain" description="PAS" evidence="2">
    <location>
        <begin position="225"/>
        <end position="290"/>
    </location>
</feature>
<feature type="coiled-coil region" evidence="1">
    <location>
        <begin position="340"/>
        <end position="399"/>
    </location>
</feature>
<evidence type="ECO:0000313" key="7">
    <source>
        <dbReference type="Proteomes" id="UP001154312"/>
    </source>
</evidence>
<dbReference type="InterPro" id="IPR000700">
    <property type="entry name" value="PAS-assoc_C"/>
</dbReference>
<dbReference type="SMART" id="SM00091">
    <property type="entry name" value="PAS"/>
    <property type="match status" value="2"/>
</dbReference>
<dbReference type="InterPro" id="IPR000014">
    <property type="entry name" value="PAS"/>
</dbReference>
<dbReference type="SMART" id="SM00267">
    <property type="entry name" value="GGDEF"/>
    <property type="match status" value="1"/>
</dbReference>
<dbReference type="PROSITE" id="PS50112">
    <property type="entry name" value="PAS"/>
    <property type="match status" value="2"/>
</dbReference>
<dbReference type="SUPFAM" id="SSF109604">
    <property type="entry name" value="HD-domain/PDEase-like"/>
    <property type="match status" value="1"/>
</dbReference>
<dbReference type="CDD" id="cd00077">
    <property type="entry name" value="HDc"/>
    <property type="match status" value="1"/>
</dbReference>
<evidence type="ECO:0000259" key="3">
    <source>
        <dbReference type="PROSITE" id="PS50113"/>
    </source>
</evidence>
<dbReference type="InterPro" id="IPR029787">
    <property type="entry name" value="Nucleotide_cyclase"/>
</dbReference>
<dbReference type="PANTHER" id="PTHR45228:SF1">
    <property type="entry name" value="CYCLIC DI-GMP PHOSPHODIESTERASE TM_0186"/>
    <property type="match status" value="1"/>
</dbReference>
<dbReference type="Pfam" id="PF00990">
    <property type="entry name" value="GGDEF"/>
    <property type="match status" value="1"/>
</dbReference>
<feature type="domain" description="PAC" evidence="3">
    <location>
        <begin position="482"/>
        <end position="532"/>
    </location>
</feature>
<dbReference type="InterPro" id="IPR013767">
    <property type="entry name" value="PAS_fold"/>
</dbReference>
<proteinExistence type="predicted"/>